<evidence type="ECO:0000313" key="3">
    <source>
        <dbReference type="Proteomes" id="UP000029389"/>
    </source>
</evidence>
<protein>
    <submittedName>
        <fullName evidence="1">Uncharacterized protein</fullName>
    </submittedName>
</protein>
<dbReference type="EMBL" id="JMQC01000008">
    <property type="protein sequence ID" value="KFN04335.1"/>
    <property type="molecule type" value="Genomic_DNA"/>
</dbReference>
<dbReference type="RefSeq" id="WP_042979768.1">
    <property type="nucleotide sequence ID" value="NZ_JMQC01000008.1"/>
</dbReference>
<name>A0A090Z2D5_9BACI</name>
<keyword evidence="4" id="KW-1185">Reference proteome</keyword>
<dbReference type="PATRIC" id="fig|1405.8.peg.1360"/>
<evidence type="ECO:0000313" key="1">
    <source>
        <dbReference type="EMBL" id="KFN04335.1"/>
    </source>
</evidence>
<comment type="caution">
    <text evidence="1">The sequence shown here is derived from an EMBL/GenBank/DDBJ whole genome shotgun (WGS) entry which is preliminary data.</text>
</comment>
<evidence type="ECO:0000313" key="4">
    <source>
        <dbReference type="Proteomes" id="UP000264294"/>
    </source>
</evidence>
<dbReference type="Proteomes" id="UP000029389">
    <property type="component" value="Unassembled WGS sequence"/>
</dbReference>
<dbReference type="AlphaFoldDB" id="A0A090Z2D5"/>
<dbReference type="Proteomes" id="UP000264294">
    <property type="component" value="Unassembled WGS sequence"/>
</dbReference>
<accession>A0A090Z2D5</accession>
<reference evidence="1 3" key="1">
    <citation type="submission" date="2014-04" db="EMBL/GenBank/DDBJ databases">
        <authorList>
            <person name="Bishop-Lilly K.A."/>
            <person name="Broomall S.M."/>
            <person name="Chain P.S."/>
            <person name="Chertkov O."/>
            <person name="Coyne S.R."/>
            <person name="Daligault H.E."/>
            <person name="Davenport K.W."/>
            <person name="Erkkila T."/>
            <person name="Frey K.G."/>
            <person name="Gibbons H.S."/>
            <person name="Gu W."/>
            <person name="Jaissle J."/>
            <person name="Johnson S.L."/>
            <person name="Koroleva G.I."/>
            <person name="Ladner J.T."/>
            <person name="Lo C.-C."/>
            <person name="Minogue T.D."/>
            <person name="Munk C."/>
            <person name="Palacios G.F."/>
            <person name="Redden C.L."/>
            <person name="Rosenzweig C.N."/>
            <person name="Scholz M.B."/>
            <person name="Teshima H."/>
            <person name="Xu Y."/>
        </authorList>
    </citation>
    <scope>NUCLEOTIDE SEQUENCE [LARGE SCALE GENOMIC DNA]</scope>
    <source>
        <strain evidence="1 3">BHP</strain>
    </source>
</reference>
<organism evidence="1 3">
    <name type="scientific">Bacillus clarus</name>
    <dbReference type="NCBI Taxonomy" id="2338372"/>
    <lineage>
        <taxon>Bacteria</taxon>
        <taxon>Bacillati</taxon>
        <taxon>Bacillota</taxon>
        <taxon>Bacilli</taxon>
        <taxon>Bacillales</taxon>
        <taxon>Bacillaceae</taxon>
        <taxon>Bacillus</taxon>
        <taxon>Bacillus cereus group</taxon>
    </lineage>
</organism>
<sequence>MSTVQNLKEMERLSTALMKTAESPETKYHIGMLLQLFGKEAENFGKLNQALSGELVELEVLREFVKTQGLQANFESYKKFGSR</sequence>
<gene>
    <name evidence="2" type="ORF">D0U04_08760</name>
    <name evidence="1" type="ORF">DJ93_1178</name>
</gene>
<evidence type="ECO:0000313" key="2">
    <source>
        <dbReference type="EMBL" id="RFT67193.1"/>
    </source>
</evidence>
<reference evidence="2 4" key="2">
    <citation type="submission" date="2018-08" db="EMBL/GenBank/DDBJ databases">
        <title>Bacillus clarus sp. nov. strain PS00077A.</title>
        <authorList>
            <person name="Mendez Acevedo M."/>
            <person name="Carroll L."/>
            <person name="Mukherjee M."/>
            <person name="Wiedmann M."/>
            <person name="Kovac J."/>
        </authorList>
    </citation>
    <scope>NUCLEOTIDE SEQUENCE [LARGE SCALE GENOMIC DNA]</scope>
    <source>
        <strain evidence="2 4">PS00077A</strain>
    </source>
</reference>
<dbReference type="EMBL" id="QVOD01000008">
    <property type="protein sequence ID" value="RFT67193.1"/>
    <property type="molecule type" value="Genomic_DNA"/>
</dbReference>
<proteinExistence type="predicted"/>